<feature type="domain" description="AAA" evidence="1">
    <location>
        <begin position="22"/>
        <end position="151"/>
    </location>
</feature>
<evidence type="ECO:0000259" key="2">
    <source>
        <dbReference type="Pfam" id="PF13635"/>
    </source>
</evidence>
<dbReference type="EMBL" id="JACIVA010000046">
    <property type="protein sequence ID" value="MBB1097545.1"/>
    <property type="molecule type" value="Genomic_DNA"/>
</dbReference>
<dbReference type="Pfam" id="PF13635">
    <property type="entry name" value="DUF4143"/>
    <property type="match status" value="1"/>
</dbReference>
<dbReference type="PANTHER" id="PTHR33295:SF20">
    <property type="entry name" value="ATPASE"/>
    <property type="match status" value="1"/>
</dbReference>
<sequence>MVTIKRPKYMQFLKEFKDVTDTIKVLTGIRRSGKTFLMQMFIDDLLNNGVDDDQIIHINFEDFSFSDITTAKALYEYIHKHQNNQKRNYLFLDEIQHVKDWEKAVNSFRIDMDADIYITGSNSQLLSGELATLLTGRYVELKVYPLSFKEFYDFKGGTPETAYQLFQDYLIDGGFPAVDIESSDNLKTALKNGIYDSILLSDIALRTSGRNNAAILSIANYMMSEVGNLLSANKIANTLRSSGQKISTATVINYLQLLEQSFLFYKANRYDLRGKKWLNSQSKYYVADIGLRNTHLHRSPYDNLGHQLENIVFIELLRRGYSVDVGKFNDKEIDFVARRGETIEYYQITQQLPQNSNRETHNLLYLPDAYQKTVLTLNKLDTGNIEGVNVVYVLDWLLNTTTK</sequence>
<dbReference type="SUPFAM" id="SSF52540">
    <property type="entry name" value="P-loop containing nucleoside triphosphate hydrolases"/>
    <property type="match status" value="1"/>
</dbReference>
<dbReference type="InterPro" id="IPR041682">
    <property type="entry name" value="AAA_14"/>
</dbReference>
<keyword evidence="3" id="KW-0067">ATP-binding</keyword>
<proteinExistence type="predicted"/>
<evidence type="ECO:0000259" key="1">
    <source>
        <dbReference type="Pfam" id="PF13173"/>
    </source>
</evidence>
<dbReference type="Gene3D" id="3.40.50.300">
    <property type="entry name" value="P-loop containing nucleotide triphosphate hydrolases"/>
    <property type="match status" value="1"/>
</dbReference>
<comment type="caution">
    <text evidence="3">The sequence shown here is derived from an EMBL/GenBank/DDBJ whole genome shotgun (WGS) entry which is preliminary data.</text>
</comment>
<name>A0A7W3YNE2_9LACO</name>
<dbReference type="Pfam" id="PF13173">
    <property type="entry name" value="AAA_14"/>
    <property type="match status" value="1"/>
</dbReference>
<dbReference type="InterPro" id="IPR025420">
    <property type="entry name" value="DUF4143"/>
</dbReference>
<dbReference type="Proteomes" id="UP000517106">
    <property type="component" value="Unassembled WGS sequence"/>
</dbReference>
<reference evidence="3 4" key="1">
    <citation type="submission" date="2020-07" db="EMBL/GenBank/DDBJ databases">
        <title>Description of Limosilactobacillus balticus sp. nov., Limosilactobacillus agrestis sp. nov., Limosilactobacillus albertensis sp. nov., Limosilactobacillus rudii sp. nov., Limosilactobacillus fastidiosus sp. nov., five novel Limosilactobacillus species isolated from the vertebrate gastrointestinal tract, and proposal of 6 subspecies of Limosilactobacillus reuteri adapted to the gastrointestinal tract of specific vertebrate hosts.</title>
        <authorList>
            <person name="Li F."/>
            <person name="Cheng C."/>
            <person name="Zheng J."/>
            <person name="Quevedo R.M."/>
            <person name="Li J."/>
            <person name="Roos S."/>
            <person name="Gaenzle M.G."/>
            <person name="Walter J."/>
        </authorList>
    </citation>
    <scope>NUCLEOTIDE SEQUENCE [LARGE SCALE GENOMIC DNA]</scope>
    <source>
        <strain evidence="3 4">STM2_1</strain>
    </source>
</reference>
<dbReference type="GO" id="GO:0005524">
    <property type="term" value="F:ATP binding"/>
    <property type="evidence" value="ECO:0007669"/>
    <property type="project" value="UniProtKB-KW"/>
</dbReference>
<organism evidence="3 4">
    <name type="scientific">Limosilactobacillus rudii</name>
    <dbReference type="NCBI Taxonomy" id="2759755"/>
    <lineage>
        <taxon>Bacteria</taxon>
        <taxon>Bacillati</taxon>
        <taxon>Bacillota</taxon>
        <taxon>Bacilli</taxon>
        <taxon>Lactobacillales</taxon>
        <taxon>Lactobacillaceae</taxon>
        <taxon>Limosilactobacillus</taxon>
    </lineage>
</organism>
<evidence type="ECO:0000313" key="3">
    <source>
        <dbReference type="EMBL" id="MBB1097545.1"/>
    </source>
</evidence>
<evidence type="ECO:0000313" key="4">
    <source>
        <dbReference type="Proteomes" id="UP000517106"/>
    </source>
</evidence>
<dbReference type="RefSeq" id="WP_182596274.1">
    <property type="nucleotide sequence ID" value="NZ_JACIVA010000046.1"/>
</dbReference>
<dbReference type="PANTHER" id="PTHR33295">
    <property type="entry name" value="ATPASE"/>
    <property type="match status" value="1"/>
</dbReference>
<keyword evidence="3" id="KW-0547">Nucleotide-binding</keyword>
<dbReference type="InterPro" id="IPR027417">
    <property type="entry name" value="P-loop_NTPase"/>
</dbReference>
<protein>
    <submittedName>
        <fullName evidence="3">ATP-binding protein</fullName>
    </submittedName>
</protein>
<feature type="domain" description="DUF4143" evidence="2">
    <location>
        <begin position="202"/>
        <end position="343"/>
    </location>
</feature>
<keyword evidence="4" id="KW-1185">Reference proteome</keyword>
<dbReference type="AlphaFoldDB" id="A0A7W3YNE2"/>
<accession>A0A7W3YNE2</accession>
<gene>
    <name evidence="3" type="ORF">H5S09_06285</name>
</gene>